<dbReference type="EMBL" id="QLMJ01000009">
    <property type="protein sequence ID" value="RAK35529.1"/>
    <property type="molecule type" value="Genomic_DNA"/>
</dbReference>
<reference evidence="1 2" key="1">
    <citation type="submission" date="2018-06" db="EMBL/GenBank/DDBJ databases">
        <title>Genomic Encyclopedia of Type Strains, Phase III (KMG-III): the genomes of soil and plant-associated and newly described type strains.</title>
        <authorList>
            <person name="Whitman W."/>
        </authorList>
    </citation>
    <scope>NUCLEOTIDE SEQUENCE [LARGE SCALE GENOMIC DNA]</scope>
    <source>
        <strain evidence="1 2">CGMCC 4.7090</strain>
    </source>
</reference>
<dbReference type="Pfam" id="PF11829">
    <property type="entry name" value="DUF3349"/>
    <property type="match status" value="1"/>
</dbReference>
<dbReference type="OrthoDB" id="8707422at2"/>
<dbReference type="Proteomes" id="UP000249341">
    <property type="component" value="Unassembled WGS sequence"/>
</dbReference>
<dbReference type="InterPro" id="IPR044918">
    <property type="entry name" value="DUF3349_helical"/>
</dbReference>
<organism evidence="1 2">
    <name type="scientific">Actinoplanes lutulentus</name>
    <dbReference type="NCBI Taxonomy" id="1287878"/>
    <lineage>
        <taxon>Bacteria</taxon>
        <taxon>Bacillati</taxon>
        <taxon>Actinomycetota</taxon>
        <taxon>Actinomycetes</taxon>
        <taxon>Micromonosporales</taxon>
        <taxon>Micromonosporaceae</taxon>
        <taxon>Actinoplanes</taxon>
    </lineage>
</organism>
<proteinExistence type="predicted"/>
<evidence type="ECO:0000313" key="1">
    <source>
        <dbReference type="EMBL" id="RAK35529.1"/>
    </source>
</evidence>
<gene>
    <name evidence="1" type="ORF">B0I29_1092</name>
</gene>
<protein>
    <submittedName>
        <fullName evidence="1">Uncharacterized protein DUF3349</fullName>
    </submittedName>
</protein>
<evidence type="ECO:0000313" key="2">
    <source>
        <dbReference type="Proteomes" id="UP000249341"/>
    </source>
</evidence>
<accession>A0A327ZBT9</accession>
<dbReference type="RefSeq" id="WP_111650566.1">
    <property type="nucleotide sequence ID" value="NZ_JACHWI010000006.1"/>
</dbReference>
<name>A0A327ZBT9_9ACTN</name>
<keyword evidence="2" id="KW-1185">Reference proteome</keyword>
<dbReference type="Gene3D" id="1.10.150.430">
    <property type="entry name" value="DUF3349, helical bundle"/>
    <property type="match status" value="1"/>
</dbReference>
<comment type="caution">
    <text evidence="1">The sequence shown here is derived from an EMBL/GenBank/DDBJ whole genome shotgun (WGS) entry which is preliminary data.</text>
</comment>
<dbReference type="InterPro" id="IPR021784">
    <property type="entry name" value="DUF3349"/>
</dbReference>
<dbReference type="AlphaFoldDB" id="A0A327ZBT9"/>
<sequence length="90" mass="10002">MDPIADMVATLRQAFPDGIGDDSYLSLLACLYEDMSDENLSKTIALFTGRNRWDVSNDIPRALSARNANREEIEVVAARLRAAGWEPDES</sequence>